<dbReference type="EMBL" id="JALJEJ010000003">
    <property type="protein sequence ID" value="MCJ8209602.1"/>
    <property type="molecule type" value="Genomic_DNA"/>
</dbReference>
<reference evidence="2" key="1">
    <citation type="submission" date="2022-04" db="EMBL/GenBank/DDBJ databases">
        <title>Mucilaginibacter sp. RS28 isolated from freshwater.</title>
        <authorList>
            <person name="Ko S.-R."/>
        </authorList>
    </citation>
    <scope>NUCLEOTIDE SEQUENCE</scope>
    <source>
        <strain evidence="2">RS28</strain>
    </source>
</reference>
<dbReference type="RefSeq" id="WP_245129438.1">
    <property type="nucleotide sequence ID" value="NZ_JALJEJ010000003.1"/>
</dbReference>
<keyword evidence="3" id="KW-1185">Reference proteome</keyword>
<dbReference type="AlphaFoldDB" id="A0A9X1X1N0"/>
<dbReference type="Pfam" id="PF03572">
    <property type="entry name" value="Peptidase_S41"/>
    <property type="match status" value="1"/>
</dbReference>
<evidence type="ECO:0000313" key="3">
    <source>
        <dbReference type="Proteomes" id="UP001139450"/>
    </source>
</evidence>
<dbReference type="PANTHER" id="PTHR32060:SF22">
    <property type="entry name" value="CARBOXYL-TERMINAL-PROCESSING PEPTIDASE 3, CHLOROPLASTIC"/>
    <property type="match status" value="1"/>
</dbReference>
<organism evidence="2 3">
    <name type="scientific">Mucilaginibacter straminoryzae</name>
    <dbReference type="NCBI Taxonomy" id="2932774"/>
    <lineage>
        <taxon>Bacteria</taxon>
        <taxon>Pseudomonadati</taxon>
        <taxon>Bacteroidota</taxon>
        <taxon>Sphingobacteriia</taxon>
        <taxon>Sphingobacteriales</taxon>
        <taxon>Sphingobacteriaceae</taxon>
        <taxon>Mucilaginibacter</taxon>
    </lineage>
</organism>
<dbReference type="Proteomes" id="UP001139450">
    <property type="component" value="Unassembled WGS sequence"/>
</dbReference>
<dbReference type="GO" id="GO:0004175">
    <property type="term" value="F:endopeptidase activity"/>
    <property type="evidence" value="ECO:0007669"/>
    <property type="project" value="TreeGrafter"/>
</dbReference>
<sequence length="461" mass="52388">MKVLIAILTLNFFFVNIIWGQTPRRYSPSEMRQDVDSLIKYLIEAHPNPFYRYPKASFFKDVFRVKSHLNRNLDKMDFYLRIAPLLGKLDDGHTDIHIMQFYDSLNPIILPYNVKLSTKRPFINCLGPYKGIKTALPTGAEIISINNISAQKIVNDIIDLNTGESRLFRAEFGATRFYFYLEALYKANGLYHVKYKHNGIVKDITLKGIRKNILDELAKNQADGNVHSDPVYSLRLLNNNQTAVIDFKSFEWDGFKAFTDSAFTVIKERHVQNLIINLIDNSGGDSDVGDAFFQYILNKPFTQYAKVLEKNSALLKQRLLEHRLGKPLDSADKALLAKPNGSLDTEYVDKINIGDNPLRFNGRVIVLVNIETYSSASDFAQCFKYYKRGIVIGEETGGLIKSYGDIVTAHLPHSGLALTVSSKLYYNIGANENDWRGVIPDIYSSPDQALQRALKYIDGKK</sequence>
<dbReference type="SUPFAM" id="SSF52096">
    <property type="entry name" value="ClpP/crotonase"/>
    <property type="match status" value="1"/>
</dbReference>
<dbReference type="Gene3D" id="3.90.226.10">
    <property type="entry name" value="2-enoyl-CoA Hydratase, Chain A, domain 1"/>
    <property type="match status" value="1"/>
</dbReference>
<accession>A0A9X1X1N0</accession>
<comment type="caution">
    <text evidence="2">The sequence shown here is derived from an EMBL/GenBank/DDBJ whole genome shotgun (WGS) entry which is preliminary data.</text>
</comment>
<evidence type="ECO:0000313" key="2">
    <source>
        <dbReference type="EMBL" id="MCJ8209602.1"/>
    </source>
</evidence>
<name>A0A9X1X1N0_9SPHI</name>
<dbReference type="PANTHER" id="PTHR32060">
    <property type="entry name" value="TAIL-SPECIFIC PROTEASE"/>
    <property type="match status" value="1"/>
</dbReference>
<evidence type="ECO:0000259" key="1">
    <source>
        <dbReference type="Pfam" id="PF03572"/>
    </source>
</evidence>
<proteinExistence type="predicted"/>
<dbReference type="InterPro" id="IPR029045">
    <property type="entry name" value="ClpP/crotonase-like_dom_sf"/>
</dbReference>
<dbReference type="InterPro" id="IPR005151">
    <property type="entry name" value="Tail-specific_protease"/>
</dbReference>
<gene>
    <name evidence="2" type="ORF">MUY27_07765</name>
</gene>
<dbReference type="GO" id="GO:0008236">
    <property type="term" value="F:serine-type peptidase activity"/>
    <property type="evidence" value="ECO:0007669"/>
    <property type="project" value="InterPro"/>
</dbReference>
<dbReference type="GO" id="GO:0006508">
    <property type="term" value="P:proteolysis"/>
    <property type="evidence" value="ECO:0007669"/>
    <property type="project" value="InterPro"/>
</dbReference>
<protein>
    <submittedName>
        <fullName evidence="2">S41 family peptidase</fullName>
    </submittedName>
</protein>
<feature type="domain" description="Tail specific protease" evidence="1">
    <location>
        <begin position="242"/>
        <end position="443"/>
    </location>
</feature>